<gene>
    <name evidence="3" type="ORF">PVAP13_1KG080531</name>
</gene>
<evidence type="ECO:0000313" key="3">
    <source>
        <dbReference type="EMBL" id="KAG2656396.1"/>
    </source>
</evidence>
<organism evidence="3 4">
    <name type="scientific">Panicum virgatum</name>
    <name type="common">Blackwell switchgrass</name>
    <dbReference type="NCBI Taxonomy" id="38727"/>
    <lineage>
        <taxon>Eukaryota</taxon>
        <taxon>Viridiplantae</taxon>
        <taxon>Streptophyta</taxon>
        <taxon>Embryophyta</taxon>
        <taxon>Tracheophyta</taxon>
        <taxon>Spermatophyta</taxon>
        <taxon>Magnoliopsida</taxon>
        <taxon>Liliopsida</taxon>
        <taxon>Poales</taxon>
        <taxon>Poaceae</taxon>
        <taxon>PACMAD clade</taxon>
        <taxon>Panicoideae</taxon>
        <taxon>Panicodae</taxon>
        <taxon>Paniceae</taxon>
        <taxon>Panicinae</taxon>
        <taxon>Panicum</taxon>
        <taxon>Panicum sect. Hiantes</taxon>
    </lineage>
</organism>
<feature type="region of interest" description="Disordered" evidence="1">
    <location>
        <begin position="128"/>
        <end position="229"/>
    </location>
</feature>
<proteinExistence type="predicted"/>
<accession>A0A8T0XES9</accession>
<dbReference type="Proteomes" id="UP000823388">
    <property type="component" value="Chromosome 1K"/>
</dbReference>
<sequence>MDDNSRFKLEIRIIAPNCRGRWYSLEKFVDADFTNFRDLVDEVVDKCPPSFGNVVKLFYSCMDTKANIQVCSDQDLVEMYAKYEASKCCYMTFCYHSPGSEPPEIHVWDVTTTSKSVAAPCTPSMTCPSITEPSFGTHTHETEQMPNPNPRDEYLCVDGEGLYIDIDPENPEPINPQSQQRDPEPSQSDTCNDSDSDDESSSDDEIIKDSEPPQKPEASYNKMDPPMAIKRNTYPHEQCHSARRAGTCVGVTHFWVCDQVLDWLKEDGTLGATVLKKKLEETYKVDVTYRKVYLGKQLAMDKIYDSTFLTGRFRGQLCVACAVDGHNWMYPVAVGVIDSETNENWVWFMQRLTEAIGSLVGLTFSTDCGQVVMNGVSEVFPEAEHRECMYHLVQNFKKRYSGQIFDENLWQSAYSWNPYIFEKYYQAMAKHKPETMKYLQENHKKLWTRSQFSTLSKVDYITNNLAESFNNWVSNKIIFWPLSLH</sequence>
<feature type="compositionally biased region" description="Polar residues" evidence="1">
    <location>
        <begin position="128"/>
        <end position="137"/>
    </location>
</feature>
<comment type="caution">
    <text evidence="3">The sequence shown here is derived from an EMBL/GenBank/DDBJ whole genome shotgun (WGS) entry which is preliminary data.</text>
</comment>
<dbReference type="AlphaFoldDB" id="A0A8T0XES9"/>
<dbReference type="PANTHER" id="PTHR31973">
    <property type="entry name" value="POLYPROTEIN, PUTATIVE-RELATED"/>
    <property type="match status" value="1"/>
</dbReference>
<keyword evidence="4" id="KW-1185">Reference proteome</keyword>
<reference evidence="3" key="1">
    <citation type="submission" date="2020-05" db="EMBL/GenBank/DDBJ databases">
        <title>WGS assembly of Panicum virgatum.</title>
        <authorList>
            <person name="Lovell J.T."/>
            <person name="Jenkins J."/>
            <person name="Shu S."/>
            <person name="Juenger T.E."/>
            <person name="Schmutz J."/>
        </authorList>
    </citation>
    <scope>NUCLEOTIDE SEQUENCE</scope>
    <source>
        <strain evidence="3">AP13</strain>
    </source>
</reference>
<feature type="compositionally biased region" description="Basic and acidic residues" evidence="1">
    <location>
        <begin position="205"/>
        <end position="214"/>
    </location>
</feature>
<dbReference type="InterPro" id="IPR018289">
    <property type="entry name" value="MULE_transposase_dom"/>
</dbReference>
<dbReference type="PANTHER" id="PTHR31973:SF195">
    <property type="entry name" value="MUDR FAMILY TRANSPOSASE"/>
    <property type="match status" value="1"/>
</dbReference>
<dbReference type="Pfam" id="PF10551">
    <property type="entry name" value="MULE"/>
    <property type="match status" value="1"/>
</dbReference>
<feature type="domain" description="MULE transposase" evidence="2">
    <location>
        <begin position="304"/>
        <end position="395"/>
    </location>
</feature>
<protein>
    <recommendedName>
        <fullName evidence="2">MULE transposase domain-containing protein</fullName>
    </recommendedName>
</protein>
<evidence type="ECO:0000259" key="2">
    <source>
        <dbReference type="Pfam" id="PF10551"/>
    </source>
</evidence>
<feature type="compositionally biased region" description="Acidic residues" evidence="1">
    <location>
        <begin position="192"/>
        <end position="204"/>
    </location>
</feature>
<evidence type="ECO:0000256" key="1">
    <source>
        <dbReference type="SAM" id="MobiDB-lite"/>
    </source>
</evidence>
<evidence type="ECO:0000313" key="4">
    <source>
        <dbReference type="Proteomes" id="UP000823388"/>
    </source>
</evidence>
<name>A0A8T0XES9_PANVG</name>
<dbReference type="EMBL" id="CM029037">
    <property type="protein sequence ID" value="KAG2656396.1"/>
    <property type="molecule type" value="Genomic_DNA"/>
</dbReference>